<evidence type="ECO:0000313" key="2">
    <source>
        <dbReference type="EMBL" id="AYU79348.1"/>
    </source>
</evidence>
<accession>A0A3S7WYR4</accession>
<evidence type="ECO:0000313" key="3">
    <source>
        <dbReference type="Proteomes" id="UP000274082"/>
    </source>
</evidence>
<name>A0A3S7WYR4_LEIDO</name>
<keyword evidence="3" id="KW-1185">Reference proteome</keyword>
<dbReference type="VEuPathDB" id="TriTrypDB:LDHU3_25.0240"/>
<dbReference type="OrthoDB" id="246293at2759"/>
<dbReference type="Proteomes" id="UP000274082">
    <property type="component" value="Chromosome 25"/>
</dbReference>
<evidence type="ECO:0000256" key="1">
    <source>
        <dbReference type="SAM" id="MobiDB-lite"/>
    </source>
</evidence>
<protein>
    <submittedName>
        <fullName evidence="2">Uncharacterized protein</fullName>
    </submittedName>
</protein>
<organism evidence="2 3">
    <name type="scientific">Leishmania donovani</name>
    <dbReference type="NCBI Taxonomy" id="5661"/>
    <lineage>
        <taxon>Eukaryota</taxon>
        <taxon>Discoba</taxon>
        <taxon>Euglenozoa</taxon>
        <taxon>Kinetoplastea</taxon>
        <taxon>Metakinetoplastina</taxon>
        <taxon>Trypanosomatida</taxon>
        <taxon>Trypanosomatidae</taxon>
        <taxon>Leishmaniinae</taxon>
        <taxon>Leishmania</taxon>
    </lineage>
</organism>
<dbReference type="VEuPathDB" id="TriTrypDB:LdBPK_250180.1"/>
<reference evidence="2 3" key="1">
    <citation type="journal article" date="2018" name="Sci. Rep.">
        <title>A complete Leishmania donovani reference genome identifies novel genetic variations associated with virulence.</title>
        <authorList>
            <person name="Lypaczewski P."/>
            <person name="Hoshizaki J."/>
            <person name="Zhang W.-W."/>
            <person name="McCall L.-I."/>
            <person name="Torcivia-Rodriguez J."/>
            <person name="Simonyan V."/>
            <person name="Kaur A."/>
            <person name="Dewar K."/>
            <person name="Matlashewski G."/>
        </authorList>
    </citation>
    <scope>NUCLEOTIDE SEQUENCE [LARGE SCALE GENOMIC DNA]</scope>
    <source>
        <strain evidence="2 3">LdCL</strain>
    </source>
</reference>
<dbReference type="AlphaFoldDB" id="A0A3S7WYR4"/>
<gene>
    <name evidence="2" type="ORF">LdCL_250006900</name>
</gene>
<proteinExistence type="predicted"/>
<feature type="region of interest" description="Disordered" evidence="1">
    <location>
        <begin position="105"/>
        <end position="129"/>
    </location>
</feature>
<dbReference type="EMBL" id="CP029524">
    <property type="protein sequence ID" value="AYU79348.1"/>
    <property type="molecule type" value="Genomic_DNA"/>
</dbReference>
<sequence>MMLSHAMITGRHLYRPSCAALRQSVCTVSQSRCCSTLGQIQSVFKALRQAKGVRGGAVRLCITEDMRVVVEHQPSSEGGAQALVNEVAAWQGTVSTTVQEAVGHLSDSNELRTSTSPLQSSPTPPVSRDGLTIVDLTRVNSDETRRVMKFLEQRYPQLRLRVRHTSGQDLQGTQLHTASVELVPRGTGVQAASLAAEQQRLTELFKGEAVGEGYHGCVRRALRDAFSAAGLPYPSSSVVSTTALSVLSLYTKVWSSEGFSLFLVPHVTPGNVECSLRHGATGKSLTSTTVALTSDGLRALLKFCDDTTSEYYPDCHASIQQRLLSAPLHLVLPRSHLRVKHLLRKLLLYYYGIGEEKVVFRAEMVGGSMHKVQVQACLDLPTVTDLAGDALRFFVLGKATGRSKSSTVELATVQALQTVFPDVFEREIAYHPEVRAILENSKATASEDAAPHPGQGLEHQLRWALQRQKATFVLETLMLKSNSLHPEWGVATGATPVWLSQLYIVRGHADAKAADRSDAGVAASRELCCCAFDGRKARSEQKAMAAALAQRFPDLCHRSVAQAREKMLIDAGGAPAPCAGVKALQDANVKTLTAALLSDPFIRFLDPHKSTQPQPLPPVQTADSALERYWRATKAHTSFLGSIRVVREADRAVYVARCTRAAAVHDSPERVIAEAAGSTEIGALFALVRGMQELPEVVCRDPSSTVASEFCLTAELPSTLPDSSPLQTCAEAIARLYGLQCTVCVRQDGATCAAELWGATPPKSTVLQPHSRFSTNPFSADRAFHLGRGYASTPRLAVVRAAQQVFEMHIRVHHRAFGDEVVMRGQVRLQPGAHGSLTRLRDAVVAEIMSTSDRTVSDNWLLFSFEHDQLSDLSFHVTSHERSVILEHVVGKNLLSCARELAIRISHETSDAFLSPAHLCDVVAPTAEQLLGKLCLQAYGLRLRVDTCQRGQMWHCRLSVPMSDEVAYCIAQASGLRKRDTVEAAAVAALREYFVEELPHIHSYATLPAVAALQSPDGLSSEAAAKSGCEAYAFRVQEGASSPEPEYQS</sequence>
<dbReference type="VEuPathDB" id="TriTrypDB:LdCL_250006900"/>